<keyword evidence="3" id="KW-1185">Reference proteome</keyword>
<proteinExistence type="predicted"/>
<evidence type="ECO:0000313" key="2">
    <source>
        <dbReference type="EMBL" id="GEN51798.1"/>
    </source>
</evidence>
<dbReference type="AlphaFoldDB" id="A0A511WNC4"/>
<dbReference type="Proteomes" id="UP000321886">
    <property type="component" value="Unassembled WGS sequence"/>
</dbReference>
<name>A0A511WNC4_9BACI</name>
<dbReference type="EMBL" id="BJYD01000001">
    <property type="protein sequence ID" value="GEN51798.1"/>
    <property type="molecule type" value="Genomic_DNA"/>
</dbReference>
<sequence>MPVYWIDAQLTHNYNNFEKTKQGGGTREETEESNRERKRYGAGTTTYAVDQ</sequence>
<accession>A0A511WNC4</accession>
<gene>
    <name evidence="2" type="ORF">HFA01_00600</name>
</gene>
<feature type="compositionally biased region" description="Basic and acidic residues" evidence="1">
    <location>
        <begin position="18"/>
        <end position="35"/>
    </location>
</feature>
<evidence type="ECO:0000313" key="3">
    <source>
        <dbReference type="Proteomes" id="UP000321886"/>
    </source>
</evidence>
<evidence type="ECO:0000256" key="1">
    <source>
        <dbReference type="SAM" id="MobiDB-lite"/>
    </source>
</evidence>
<comment type="caution">
    <text evidence="2">The sequence shown here is derived from an EMBL/GenBank/DDBJ whole genome shotgun (WGS) entry which is preliminary data.</text>
</comment>
<feature type="region of interest" description="Disordered" evidence="1">
    <location>
        <begin position="16"/>
        <end position="51"/>
    </location>
</feature>
<organism evidence="2 3">
    <name type="scientific">Halobacillus faecis</name>
    <dbReference type="NCBI Taxonomy" id="360184"/>
    <lineage>
        <taxon>Bacteria</taxon>
        <taxon>Bacillati</taxon>
        <taxon>Bacillota</taxon>
        <taxon>Bacilli</taxon>
        <taxon>Bacillales</taxon>
        <taxon>Bacillaceae</taxon>
        <taxon>Halobacillus</taxon>
    </lineage>
</organism>
<reference evidence="2 3" key="1">
    <citation type="submission" date="2019-07" db="EMBL/GenBank/DDBJ databases">
        <title>Whole genome shotgun sequence of Halobacillus faecis NBRC 103569.</title>
        <authorList>
            <person name="Hosoyama A."/>
            <person name="Uohara A."/>
            <person name="Ohji S."/>
            <person name="Ichikawa N."/>
        </authorList>
    </citation>
    <scope>NUCLEOTIDE SEQUENCE [LARGE SCALE GENOMIC DNA]</scope>
    <source>
        <strain evidence="2 3">NBRC 103569</strain>
    </source>
</reference>
<protein>
    <submittedName>
        <fullName evidence="2">Uncharacterized protein</fullName>
    </submittedName>
</protein>